<dbReference type="EMBL" id="JARKIE010000333">
    <property type="protein sequence ID" value="KAJ7653513.1"/>
    <property type="molecule type" value="Genomic_DNA"/>
</dbReference>
<organism evidence="1 2">
    <name type="scientific">Mycena rosella</name>
    <name type="common">Pink bonnet</name>
    <name type="synonym">Agaricus rosellus</name>
    <dbReference type="NCBI Taxonomy" id="1033263"/>
    <lineage>
        <taxon>Eukaryota</taxon>
        <taxon>Fungi</taxon>
        <taxon>Dikarya</taxon>
        <taxon>Basidiomycota</taxon>
        <taxon>Agaricomycotina</taxon>
        <taxon>Agaricomycetes</taxon>
        <taxon>Agaricomycetidae</taxon>
        <taxon>Agaricales</taxon>
        <taxon>Marasmiineae</taxon>
        <taxon>Mycenaceae</taxon>
        <taxon>Mycena</taxon>
    </lineage>
</organism>
<name>A0AAD7G2W5_MYCRO</name>
<evidence type="ECO:0000313" key="2">
    <source>
        <dbReference type="Proteomes" id="UP001221757"/>
    </source>
</evidence>
<gene>
    <name evidence="1" type="ORF">B0H17DRAFT_1214629</name>
</gene>
<dbReference type="AlphaFoldDB" id="A0AAD7G2W5"/>
<proteinExistence type="predicted"/>
<dbReference type="Gene3D" id="3.40.50.1820">
    <property type="entry name" value="alpha/beta hydrolase"/>
    <property type="match status" value="1"/>
</dbReference>
<dbReference type="InterPro" id="IPR029058">
    <property type="entry name" value="AB_hydrolase_fold"/>
</dbReference>
<protein>
    <submittedName>
        <fullName evidence="1">Uncharacterized protein</fullName>
    </submittedName>
</protein>
<reference evidence="1" key="1">
    <citation type="submission" date="2023-03" db="EMBL/GenBank/DDBJ databases">
        <title>Massive genome expansion in bonnet fungi (Mycena s.s.) driven by repeated elements and novel gene families across ecological guilds.</title>
        <authorList>
            <consortium name="Lawrence Berkeley National Laboratory"/>
            <person name="Harder C.B."/>
            <person name="Miyauchi S."/>
            <person name="Viragh M."/>
            <person name="Kuo A."/>
            <person name="Thoen E."/>
            <person name="Andreopoulos B."/>
            <person name="Lu D."/>
            <person name="Skrede I."/>
            <person name="Drula E."/>
            <person name="Henrissat B."/>
            <person name="Morin E."/>
            <person name="Kohler A."/>
            <person name="Barry K."/>
            <person name="LaButti K."/>
            <person name="Morin E."/>
            <person name="Salamov A."/>
            <person name="Lipzen A."/>
            <person name="Mereny Z."/>
            <person name="Hegedus B."/>
            <person name="Baldrian P."/>
            <person name="Stursova M."/>
            <person name="Weitz H."/>
            <person name="Taylor A."/>
            <person name="Grigoriev I.V."/>
            <person name="Nagy L.G."/>
            <person name="Martin F."/>
            <person name="Kauserud H."/>
        </authorList>
    </citation>
    <scope>NUCLEOTIDE SEQUENCE</scope>
    <source>
        <strain evidence="1">CBHHK067</strain>
    </source>
</reference>
<evidence type="ECO:0000313" key="1">
    <source>
        <dbReference type="EMBL" id="KAJ7653513.1"/>
    </source>
</evidence>
<dbReference type="Proteomes" id="UP001221757">
    <property type="component" value="Unassembled WGS sequence"/>
</dbReference>
<keyword evidence="2" id="KW-1185">Reference proteome</keyword>
<comment type="caution">
    <text evidence="1">The sequence shown here is derived from an EMBL/GenBank/DDBJ whole genome shotgun (WGS) entry which is preliminary data.</text>
</comment>
<dbReference type="SUPFAM" id="SSF53474">
    <property type="entry name" value="alpha/beta-Hydrolases"/>
    <property type="match status" value="1"/>
</dbReference>
<accession>A0AAD7G2W5</accession>
<sequence>MTTVFQSGSDQVKATAIHWDDNNVNTNSDAFFGTVALVPVVDGEFIVQRPTLSLVQGKKALLSVTNVFEGTIFVNSTEATNNATRYALDLYPKFGPAQADRVSLYAWLGTQLFQTDARYSSAPFTSSFTLFPVGEFTGPERLHGRNFPHYFPSIGIDVPELDFPIFNNTDFANAFAHSFTSFAISLDPNIKVDPTNITAKWRTWSVGKMEMLLKKTDAGVPDVRPVQTDDALLERRQFWNSVSGLMGHDTSALTFELWP</sequence>